<dbReference type="GO" id="GO:0036064">
    <property type="term" value="C:ciliary basal body"/>
    <property type="evidence" value="ECO:0007669"/>
    <property type="project" value="TreeGrafter"/>
</dbReference>
<gene>
    <name evidence="2" type="primary">Fbf1_0</name>
    <name evidence="2" type="ORF">SAPAEN_R15113</name>
</gene>
<accession>A0A7K7TIN4</accession>
<comment type="caution">
    <text evidence="2">The sequence shown here is derived from an EMBL/GenBank/DDBJ whole genome shotgun (WGS) entry which is preliminary data.</text>
</comment>
<proteinExistence type="predicted"/>
<dbReference type="OrthoDB" id="9219527at2759"/>
<dbReference type="PANTHER" id="PTHR33689">
    <property type="entry name" value="FAS-BINDING FACTOR 1"/>
    <property type="match status" value="1"/>
</dbReference>
<dbReference type="Proteomes" id="UP000589485">
    <property type="component" value="Unassembled WGS sequence"/>
</dbReference>
<keyword evidence="3" id="KW-1185">Reference proteome</keyword>
<name>A0A7K7TIN4_9TYRA</name>
<dbReference type="AlphaFoldDB" id="A0A7K7TIN4"/>
<dbReference type="GO" id="GO:0097539">
    <property type="term" value="C:ciliary transition fiber"/>
    <property type="evidence" value="ECO:0007669"/>
    <property type="project" value="InterPro"/>
</dbReference>
<feature type="region of interest" description="Disordered" evidence="1">
    <location>
        <begin position="1"/>
        <end position="131"/>
    </location>
</feature>
<feature type="compositionally biased region" description="Basic and acidic residues" evidence="1">
    <location>
        <begin position="61"/>
        <end position="80"/>
    </location>
</feature>
<dbReference type="GO" id="GO:0005814">
    <property type="term" value="C:centriole"/>
    <property type="evidence" value="ECO:0007669"/>
    <property type="project" value="TreeGrafter"/>
</dbReference>
<feature type="non-terminal residue" evidence="2">
    <location>
        <position position="1"/>
    </location>
</feature>
<sequence>APPGPGVTSGGDVDDLMDSLGLGNGPDGAGNAPGTLDSQELQKGRAGMEQLLGKGSVGKILESRPDPKEREQPEADKGLEEPDFPMGSYEPSVASGAEGRPGRRRQLRSVPRRGSRAGAAWLGLRDEEFPG</sequence>
<evidence type="ECO:0000256" key="1">
    <source>
        <dbReference type="SAM" id="MobiDB-lite"/>
    </source>
</evidence>
<dbReference type="EMBL" id="VZSY01005889">
    <property type="protein sequence ID" value="NXA16598.1"/>
    <property type="molecule type" value="Genomic_DNA"/>
</dbReference>
<dbReference type="InterPro" id="IPR033561">
    <property type="entry name" value="FBF1"/>
</dbReference>
<dbReference type="PANTHER" id="PTHR33689:SF1">
    <property type="entry name" value="FAS-BINDING FACTOR 1"/>
    <property type="match status" value="1"/>
</dbReference>
<feature type="compositionally biased region" description="Basic residues" evidence="1">
    <location>
        <begin position="102"/>
        <end position="115"/>
    </location>
</feature>
<dbReference type="GO" id="GO:0060271">
    <property type="term" value="P:cilium assembly"/>
    <property type="evidence" value="ECO:0007669"/>
    <property type="project" value="InterPro"/>
</dbReference>
<protein>
    <submittedName>
        <fullName evidence="2">FBF1 factor</fullName>
    </submittedName>
</protein>
<feature type="non-terminal residue" evidence="2">
    <location>
        <position position="131"/>
    </location>
</feature>
<dbReference type="GO" id="GO:0090162">
    <property type="term" value="P:establishment of epithelial cell polarity"/>
    <property type="evidence" value="ECO:0007669"/>
    <property type="project" value="InterPro"/>
</dbReference>
<reference evidence="2 3" key="1">
    <citation type="submission" date="2019-09" db="EMBL/GenBank/DDBJ databases">
        <title>Bird 10,000 Genomes (B10K) Project - Family phase.</title>
        <authorList>
            <person name="Zhang G."/>
        </authorList>
    </citation>
    <scope>NUCLEOTIDE SEQUENCE [LARGE SCALE GENOMIC DNA]</scope>
    <source>
        <strain evidence="2">B10K-DU-030-41</strain>
        <tissue evidence="2">Muscle</tissue>
    </source>
</reference>
<evidence type="ECO:0000313" key="3">
    <source>
        <dbReference type="Proteomes" id="UP000589485"/>
    </source>
</evidence>
<evidence type="ECO:0000313" key="2">
    <source>
        <dbReference type="EMBL" id="NXA16598.1"/>
    </source>
</evidence>
<organism evidence="2 3">
    <name type="scientific">Sapayoa aenigma</name>
    <name type="common">broad-billed sapayoa</name>
    <dbReference type="NCBI Taxonomy" id="239371"/>
    <lineage>
        <taxon>Eukaryota</taxon>
        <taxon>Metazoa</taxon>
        <taxon>Chordata</taxon>
        <taxon>Craniata</taxon>
        <taxon>Vertebrata</taxon>
        <taxon>Euteleostomi</taxon>
        <taxon>Archelosauria</taxon>
        <taxon>Archosauria</taxon>
        <taxon>Dinosauria</taxon>
        <taxon>Saurischia</taxon>
        <taxon>Theropoda</taxon>
        <taxon>Coelurosauria</taxon>
        <taxon>Aves</taxon>
        <taxon>Neognathae</taxon>
        <taxon>Neoaves</taxon>
        <taxon>Telluraves</taxon>
        <taxon>Australaves</taxon>
        <taxon>Passeriformes</taxon>
        <taxon>Tyrannidae</taxon>
        <taxon>Sapayoa</taxon>
    </lineage>
</organism>